<accession>A0A644YQT2</accession>
<keyword evidence="1" id="KW-0175">Coiled coil</keyword>
<evidence type="ECO:0000256" key="1">
    <source>
        <dbReference type="SAM" id="Coils"/>
    </source>
</evidence>
<comment type="caution">
    <text evidence="2">The sequence shown here is derived from an EMBL/GenBank/DDBJ whole genome shotgun (WGS) entry which is preliminary data.</text>
</comment>
<feature type="coiled-coil region" evidence="1">
    <location>
        <begin position="284"/>
        <end position="311"/>
    </location>
</feature>
<protein>
    <submittedName>
        <fullName evidence="2">Uncharacterized protein</fullName>
    </submittedName>
</protein>
<sequence>MLFALATPLVLATGDQGAVRQRIGRRVGVAVMLGDIVSQFVQADALDPRTRAGEELRHELTVEADGLEDLRAAVGRHRGHAHLAHHLEQAVLERTDHVVNGLFRWHRHQQLAASQIFGALEKQVRVDRRRAVADQQGKMMHLPHITGLDDHADIGAHLQPHQVVMHVRRGQQGRNRSPRIVGMPVAEHDVQRAVLDGRGDLVTHLGQAITQRLGAAGGIVEAGDDPGQPVRVVGALGQVNDLRQLLRVDHRGADDQLVGRFGPRRQQIALRTGAHLERGDQFLADGVQRRVGDLSEELAEVVEQRARLVRQHRQRSVGAHRADRFGARVGHRRDDHGELFVRVAEDLLAARHRTRTVHDVGTLGQIVQEDPALLQPFTVGVLGSQLVLDLLIVDQPVAGQVDQQHPARGQASLLAHLGCRHVEHAGLGREDHPVVGHPVACRTKPVAVQRRPDQGAVGEADTCRAVPRLHQAGVVVEEVAVSLREVVVVLPRFGHHHHHGMRQRASAQMQQLQHLIEGRRVGITGLTDREEPV</sequence>
<reference evidence="2" key="1">
    <citation type="submission" date="2019-08" db="EMBL/GenBank/DDBJ databases">
        <authorList>
            <person name="Kucharzyk K."/>
            <person name="Murdoch R.W."/>
            <person name="Higgins S."/>
            <person name="Loffler F."/>
        </authorList>
    </citation>
    <scope>NUCLEOTIDE SEQUENCE</scope>
</reference>
<dbReference type="AntiFam" id="ANF00199">
    <property type="entry name" value="Shadow ORF (opposite gltB)"/>
</dbReference>
<gene>
    <name evidence="2" type="ORF">SDC9_77417</name>
</gene>
<organism evidence="2">
    <name type="scientific">bioreactor metagenome</name>
    <dbReference type="NCBI Taxonomy" id="1076179"/>
    <lineage>
        <taxon>unclassified sequences</taxon>
        <taxon>metagenomes</taxon>
        <taxon>ecological metagenomes</taxon>
    </lineage>
</organism>
<name>A0A644YQT2_9ZZZZ</name>
<dbReference type="EMBL" id="VSSQ01005912">
    <property type="protein sequence ID" value="MPM30866.1"/>
    <property type="molecule type" value="Genomic_DNA"/>
</dbReference>
<dbReference type="AlphaFoldDB" id="A0A644YQT2"/>
<dbReference type="AntiFam" id="ANF00150">
    <property type="entry name" value="Shadow ORF (opposite gltB)"/>
</dbReference>
<proteinExistence type="predicted"/>
<evidence type="ECO:0000313" key="2">
    <source>
        <dbReference type="EMBL" id="MPM30866.1"/>
    </source>
</evidence>